<dbReference type="Proteomes" id="UP000009173">
    <property type="component" value="Chromosome"/>
</dbReference>
<name>A0A0H3A7N3_NITV4</name>
<accession>A0A0H3A7N3</accession>
<dbReference type="HOGENOM" id="CLU_1406792_0_0_7"/>
<proteinExistence type="predicted"/>
<dbReference type="EMBL" id="CP000527">
    <property type="protein sequence ID" value="ABM28507.1"/>
    <property type="molecule type" value="Genomic_DNA"/>
</dbReference>
<sequence length="193" mass="21067">MTTQTPCDLFTSMLRQAGVPVTVQDMQREWDAINTAQGSRITNDSAWSPFWRLISSMVTAPAQWLVSLLVEHALPNTFLRYASGQWLDVFAWGVDVKRKLVATASGRVVFTRASASGDLTIPQGTLVESPDTAASSTGCRPCARRSTPTGNLASPQRCRQRSPEQPTTSGRVSGLLHSPGRDGLPAARRWRQV</sequence>
<reference evidence="3" key="1">
    <citation type="journal article" date="2009" name="Environ. Microbiol.">
        <title>Contribution of mobile genetic elements to Desulfovibrio vulgaris genome plasticity.</title>
        <authorList>
            <person name="Walker C.B."/>
            <person name="Stolyar S."/>
            <person name="Chivian D."/>
            <person name="Pinel N."/>
            <person name="Gabster J.A."/>
            <person name="Dehal P.S."/>
            <person name="He Z."/>
            <person name="Yang Z.K."/>
            <person name="Yen H.C."/>
            <person name="Zhou J."/>
            <person name="Wall J.D."/>
            <person name="Hazen T.C."/>
            <person name="Arkin A.P."/>
            <person name="Stahl D.A."/>
        </authorList>
    </citation>
    <scope>NUCLEOTIDE SEQUENCE [LARGE SCALE GENOMIC DNA]</scope>
    <source>
        <strain evidence="3">DP4</strain>
    </source>
</reference>
<dbReference type="KEGG" id="dvl:Dvul_1489"/>
<feature type="region of interest" description="Disordered" evidence="1">
    <location>
        <begin position="122"/>
        <end position="193"/>
    </location>
</feature>
<dbReference type="AlphaFoldDB" id="A0A0H3A7N3"/>
<evidence type="ECO:0000313" key="3">
    <source>
        <dbReference type="Proteomes" id="UP000009173"/>
    </source>
</evidence>
<evidence type="ECO:0000313" key="2">
    <source>
        <dbReference type="EMBL" id="ABM28507.1"/>
    </source>
</evidence>
<gene>
    <name evidence="2" type="ordered locus">Dvul_1489</name>
</gene>
<protein>
    <submittedName>
        <fullName evidence="2">Uncharacterized protein</fullName>
    </submittedName>
</protein>
<organism evidence="2 3">
    <name type="scientific">Nitratidesulfovibrio vulgaris (strain DP4)</name>
    <name type="common">Desulfovibrio vulgaris</name>
    <dbReference type="NCBI Taxonomy" id="391774"/>
    <lineage>
        <taxon>Bacteria</taxon>
        <taxon>Pseudomonadati</taxon>
        <taxon>Thermodesulfobacteriota</taxon>
        <taxon>Desulfovibrionia</taxon>
        <taxon>Desulfovibrionales</taxon>
        <taxon>Desulfovibrionaceae</taxon>
        <taxon>Nitratidesulfovibrio</taxon>
    </lineage>
</organism>
<dbReference type="RefSeq" id="WP_011792304.1">
    <property type="nucleotide sequence ID" value="NC_008751.1"/>
</dbReference>
<evidence type="ECO:0000256" key="1">
    <source>
        <dbReference type="SAM" id="MobiDB-lite"/>
    </source>
</evidence>